<gene>
    <name evidence="6" type="ORF">CCMA1212_008665</name>
</gene>
<feature type="compositionally biased region" description="Low complexity" evidence="4">
    <location>
        <begin position="485"/>
        <end position="497"/>
    </location>
</feature>
<feature type="region of interest" description="Disordered" evidence="4">
    <location>
        <begin position="132"/>
        <end position="155"/>
    </location>
</feature>
<evidence type="ECO:0000313" key="7">
    <source>
        <dbReference type="Proteomes" id="UP001642720"/>
    </source>
</evidence>
<comment type="catalytic activity">
    <reaction evidence="2">
        <text>L-threonyl-[protein] + ATP = O-phospho-L-threonyl-[protein] + ADP + H(+)</text>
        <dbReference type="Rhea" id="RHEA:46608"/>
        <dbReference type="Rhea" id="RHEA-COMP:11060"/>
        <dbReference type="Rhea" id="RHEA-COMP:11605"/>
        <dbReference type="ChEBI" id="CHEBI:15378"/>
        <dbReference type="ChEBI" id="CHEBI:30013"/>
        <dbReference type="ChEBI" id="CHEBI:30616"/>
        <dbReference type="ChEBI" id="CHEBI:61977"/>
        <dbReference type="ChEBI" id="CHEBI:456216"/>
        <dbReference type="EC" id="2.7.11.1"/>
    </reaction>
</comment>
<evidence type="ECO:0000259" key="5">
    <source>
        <dbReference type="Pfam" id="PF17667"/>
    </source>
</evidence>
<dbReference type="InterPro" id="IPR040976">
    <property type="entry name" value="Pkinase_fungal"/>
</dbReference>
<evidence type="ECO:0000256" key="2">
    <source>
        <dbReference type="ARBA" id="ARBA00047899"/>
    </source>
</evidence>
<dbReference type="SUPFAM" id="SSF56112">
    <property type="entry name" value="Protein kinase-like (PK-like)"/>
    <property type="match status" value="1"/>
</dbReference>
<feature type="compositionally biased region" description="Polar residues" evidence="4">
    <location>
        <begin position="142"/>
        <end position="155"/>
    </location>
</feature>
<proteinExistence type="predicted"/>
<protein>
    <recommendedName>
        <fullName evidence="1">non-specific serine/threonine protein kinase</fullName>
        <ecNumber evidence="1">2.7.11.1</ecNumber>
    </recommendedName>
</protein>
<reference evidence="6 7" key="1">
    <citation type="submission" date="2018-01" db="EMBL/GenBank/DDBJ databases">
        <title>Genome characterization of the sugarcane-associated fungus Trichoderma ghanense CCMA-1212 and their application in lignocelulose bioconversion.</title>
        <authorList>
            <person name="Steindorff A.S."/>
            <person name="Mendes T.D."/>
            <person name="Vilela E.S.D."/>
            <person name="Rodrigues D.S."/>
            <person name="Formighieri E.F."/>
            <person name="Melo I.S."/>
            <person name="Favaro L.C.L."/>
        </authorList>
    </citation>
    <scope>NUCLEOTIDE SEQUENCE [LARGE SCALE GENOMIC DNA]</scope>
    <source>
        <strain evidence="6 7">CCMA-1212</strain>
    </source>
</reference>
<dbReference type="PANTHER" id="PTHR38248:SF2">
    <property type="entry name" value="FUNK1 11"/>
    <property type="match status" value="1"/>
</dbReference>
<dbReference type="EC" id="2.7.11.1" evidence="1"/>
<comment type="caution">
    <text evidence="6">The sequence shown here is derived from an EMBL/GenBank/DDBJ whole genome shotgun (WGS) entry which is preliminary data.</text>
</comment>
<evidence type="ECO:0000313" key="6">
    <source>
        <dbReference type="EMBL" id="TFA99523.1"/>
    </source>
</evidence>
<dbReference type="Proteomes" id="UP001642720">
    <property type="component" value="Unassembled WGS sequence"/>
</dbReference>
<dbReference type="Pfam" id="PF17667">
    <property type="entry name" value="Pkinase_fungal"/>
    <property type="match status" value="1"/>
</dbReference>
<dbReference type="GeneID" id="300580232"/>
<evidence type="ECO:0000256" key="3">
    <source>
        <dbReference type="ARBA" id="ARBA00048679"/>
    </source>
</evidence>
<accession>A0ABY2GV05</accession>
<dbReference type="InterPro" id="IPR011009">
    <property type="entry name" value="Kinase-like_dom_sf"/>
</dbReference>
<evidence type="ECO:0000256" key="4">
    <source>
        <dbReference type="SAM" id="MobiDB-lite"/>
    </source>
</evidence>
<name>A0ABY2GV05_9HYPO</name>
<feature type="region of interest" description="Disordered" evidence="4">
    <location>
        <begin position="479"/>
        <end position="558"/>
    </location>
</feature>
<dbReference type="EMBL" id="PPTA01000014">
    <property type="protein sequence ID" value="TFA99523.1"/>
    <property type="molecule type" value="Genomic_DNA"/>
</dbReference>
<keyword evidence="7" id="KW-1185">Reference proteome</keyword>
<sequence>MLDSKSQHVVTQNPIGRSLDDCRALLRAKCKAHGLQAYAEALHQLETNGIFFSLQAYQVVLAALLPLPAASSLRARSGETLSLAITRLITCLLGGTTIDLERHLPLIRAALVTGENELDLAVWENAIKSVEESTPPPRSAVPASQQTPSWASSGSLANTSELRKDMDLILNQELNNIYVDVPTANHTFVLNLLTKLPSRFSRDAGKGTILSSATGGLDGLRLALLAKDVNPDLYSQRSPRLRTEPNKPITGSVAKRKTDIGYVGVMDDEGVADQDYHWSHVVVVGEIKKSPQKYSRSGSWLDVARYAREVLAAQDDRRFVLGFTLCGSVMRLWAFDRLGGIASKPFDVNDDPLEFIAAVLGFLSMNKEQLGYDPTIVRAARSRRSHIPPGVHCGASDNLLETHRAVEEGDDKRTFVIKDAWHFPERTQEGLMLKEASSKGVENLAEYYHHETVKVGGVLDDIRGNVRKGLDTTAAVVSLPADSEQSSPTASVQVSSSNHPILGQRGTPAGGSRAGQSSNARNRRKRPISPVESLLPRKKRSSQSTQTSRNGEPENRVHQRLVTQSYGKPIYQASCLGALLTGLEGCINGHQSLRHQAGLLHRDISINNLMINEEEDAPSRRAFLIDLDLAIQETRTSASGANKKTGTRAFMAIRVLLGDQHSFMHDLESFFWVMYWICVHYSGPGSSIGATRFYEEWNYMEDSKLAFLKTGFVADEGAFLRALEEHVTPHYRPLVPWVNRLRRAVFPDGRPWMEPDEGLYARMKSILRDARESLAEAASDDVQKEAS</sequence>
<dbReference type="PROSITE" id="PS00109">
    <property type="entry name" value="PROTEIN_KINASE_TYR"/>
    <property type="match status" value="1"/>
</dbReference>
<dbReference type="InterPro" id="IPR008266">
    <property type="entry name" value="Tyr_kinase_AS"/>
</dbReference>
<organism evidence="6 7">
    <name type="scientific">Trichoderma ghanense</name>
    <dbReference type="NCBI Taxonomy" id="65468"/>
    <lineage>
        <taxon>Eukaryota</taxon>
        <taxon>Fungi</taxon>
        <taxon>Dikarya</taxon>
        <taxon>Ascomycota</taxon>
        <taxon>Pezizomycotina</taxon>
        <taxon>Sordariomycetes</taxon>
        <taxon>Hypocreomycetidae</taxon>
        <taxon>Hypocreales</taxon>
        <taxon>Hypocreaceae</taxon>
        <taxon>Trichoderma</taxon>
    </lineage>
</organism>
<dbReference type="RefSeq" id="XP_073555725.1">
    <property type="nucleotide sequence ID" value="XM_073705782.1"/>
</dbReference>
<comment type="catalytic activity">
    <reaction evidence="3">
        <text>L-seryl-[protein] + ATP = O-phospho-L-seryl-[protein] + ADP + H(+)</text>
        <dbReference type="Rhea" id="RHEA:17989"/>
        <dbReference type="Rhea" id="RHEA-COMP:9863"/>
        <dbReference type="Rhea" id="RHEA-COMP:11604"/>
        <dbReference type="ChEBI" id="CHEBI:15378"/>
        <dbReference type="ChEBI" id="CHEBI:29999"/>
        <dbReference type="ChEBI" id="CHEBI:30616"/>
        <dbReference type="ChEBI" id="CHEBI:83421"/>
        <dbReference type="ChEBI" id="CHEBI:456216"/>
        <dbReference type="EC" id="2.7.11.1"/>
    </reaction>
</comment>
<evidence type="ECO:0000256" key="1">
    <source>
        <dbReference type="ARBA" id="ARBA00012513"/>
    </source>
</evidence>
<dbReference type="PANTHER" id="PTHR38248">
    <property type="entry name" value="FUNK1 6"/>
    <property type="match status" value="1"/>
</dbReference>
<dbReference type="Gene3D" id="1.10.510.10">
    <property type="entry name" value="Transferase(Phosphotransferase) domain 1"/>
    <property type="match status" value="1"/>
</dbReference>
<feature type="domain" description="Fungal-type protein kinase" evidence="5">
    <location>
        <begin position="259"/>
        <end position="678"/>
    </location>
</feature>